<proteinExistence type="predicted"/>
<sequence>MPYIISCFLLIFLSSCQPKESTEKTREPVQEVEENTFYTKDYYYPIESLSEEKIYEYVIENEGQSYLSHYLSLKKELGADGAVYLRSKYYGPNFKQNQEIKEWIIKDGVITQEYTFLVLDSVTQALKEYPNEVSQNVVFPFYASLDSMMAYRFVCEMKLPPDFLTVKLIRDRKFNKKLSYTYKEEALEAIAFVATDLYDIENTVGGGFWNQKKGTIEVYAKGIGLVYKETKTAGVETTEIERLSTIYSVEEFDALKAQYK</sequence>
<accession>A0A6S6UBE0</accession>
<organism evidence="1">
    <name type="scientific">uncultured Aureispira sp</name>
    <dbReference type="NCBI Taxonomy" id="1331704"/>
    <lineage>
        <taxon>Bacteria</taxon>
        <taxon>Pseudomonadati</taxon>
        <taxon>Bacteroidota</taxon>
        <taxon>Saprospiria</taxon>
        <taxon>Saprospirales</taxon>
        <taxon>Saprospiraceae</taxon>
        <taxon>Aureispira</taxon>
        <taxon>environmental samples</taxon>
    </lineage>
</organism>
<name>A0A6S6UBE0_9BACT</name>
<evidence type="ECO:0000313" key="1">
    <source>
        <dbReference type="EMBL" id="CAA6829139.1"/>
    </source>
</evidence>
<dbReference type="AlphaFoldDB" id="A0A6S6UBE0"/>
<gene>
    <name evidence="1" type="ORF">HELGO_WM23770</name>
</gene>
<reference evidence="1" key="1">
    <citation type="submission" date="2020-01" db="EMBL/GenBank/DDBJ databases">
        <authorList>
            <person name="Meier V. D."/>
            <person name="Meier V D."/>
        </authorList>
    </citation>
    <scope>NUCLEOTIDE SEQUENCE</scope>
    <source>
        <strain evidence="1">HLG_WM_MAG_10</strain>
    </source>
</reference>
<protein>
    <submittedName>
        <fullName evidence="1">Uncharacterized protein</fullName>
    </submittedName>
</protein>
<dbReference type="EMBL" id="CACVAQ010000466">
    <property type="protein sequence ID" value="CAA6829139.1"/>
    <property type="molecule type" value="Genomic_DNA"/>
</dbReference>